<dbReference type="SUPFAM" id="SSF52218">
    <property type="entry name" value="Flavoproteins"/>
    <property type="match status" value="1"/>
</dbReference>
<dbReference type="PANTHER" id="PTHR30543">
    <property type="entry name" value="CHROMATE REDUCTASE"/>
    <property type="match status" value="1"/>
</dbReference>
<dbReference type="Proteomes" id="UP000632063">
    <property type="component" value="Unassembled WGS sequence"/>
</dbReference>
<feature type="domain" description="NADPH-dependent FMN reductase-like" evidence="1">
    <location>
        <begin position="4"/>
        <end position="159"/>
    </location>
</feature>
<gene>
    <name evidence="2" type="ORF">IG616_10030</name>
</gene>
<evidence type="ECO:0000313" key="2">
    <source>
        <dbReference type="EMBL" id="MBD8891889.1"/>
    </source>
</evidence>
<name>A0ABR9CM25_9HYPH</name>
<keyword evidence="3" id="KW-1185">Reference proteome</keyword>
<accession>A0ABR9CM25</accession>
<dbReference type="InterPro" id="IPR050712">
    <property type="entry name" value="NAD(P)H-dep_reductase"/>
</dbReference>
<evidence type="ECO:0000259" key="1">
    <source>
        <dbReference type="Pfam" id="PF03358"/>
    </source>
</evidence>
<sequence length="195" mass="20520">MRPVKILVFSGSTRSGSFNGKLAGAVLRELALGDAEATRISLSDFPLPLYDGDLEQTKGVPEAAHKLKRIIQSHDGVFIACPEYNAGVTPLLKNALDWVSRISDPGEPASAAFKQNRVFAIGSASPGAMGGVRGLISMRTILEMGLGALVIPQTVIVSGAGSAFDAKGDLADERAASLLKAMVQALIRQTRFQLS</sequence>
<evidence type="ECO:0000313" key="3">
    <source>
        <dbReference type="Proteomes" id="UP000632063"/>
    </source>
</evidence>
<dbReference type="PANTHER" id="PTHR30543:SF21">
    <property type="entry name" value="NAD(P)H-DEPENDENT FMN REDUCTASE LOT6"/>
    <property type="match status" value="1"/>
</dbReference>
<dbReference type="RefSeq" id="WP_192148021.1">
    <property type="nucleotide sequence ID" value="NZ_JACYXI010000005.1"/>
</dbReference>
<dbReference type="InterPro" id="IPR029039">
    <property type="entry name" value="Flavoprotein-like_sf"/>
</dbReference>
<organism evidence="2 3">
    <name type="scientific">Roseibium litorale</name>
    <dbReference type="NCBI Taxonomy" id="2803841"/>
    <lineage>
        <taxon>Bacteria</taxon>
        <taxon>Pseudomonadati</taxon>
        <taxon>Pseudomonadota</taxon>
        <taxon>Alphaproteobacteria</taxon>
        <taxon>Hyphomicrobiales</taxon>
        <taxon>Stappiaceae</taxon>
        <taxon>Roseibium</taxon>
    </lineage>
</organism>
<dbReference type="Gene3D" id="3.40.50.360">
    <property type="match status" value="1"/>
</dbReference>
<dbReference type="EMBL" id="JACYXI010000005">
    <property type="protein sequence ID" value="MBD8891889.1"/>
    <property type="molecule type" value="Genomic_DNA"/>
</dbReference>
<reference evidence="3" key="1">
    <citation type="submission" date="2020-09" db="EMBL/GenBank/DDBJ databases">
        <title>The genome sequence of strain Labrenzia suaedae 4C16A.</title>
        <authorList>
            <person name="Liu Y."/>
        </authorList>
    </citation>
    <scope>NUCLEOTIDE SEQUENCE [LARGE SCALE GENOMIC DNA]</scope>
    <source>
        <strain evidence="3">4C16A</strain>
    </source>
</reference>
<dbReference type="Pfam" id="PF03358">
    <property type="entry name" value="FMN_red"/>
    <property type="match status" value="1"/>
</dbReference>
<proteinExistence type="predicted"/>
<protein>
    <submittedName>
        <fullName evidence="2">NAD(P)H-dependent oxidoreductase</fullName>
    </submittedName>
</protein>
<comment type="caution">
    <text evidence="2">The sequence shown here is derived from an EMBL/GenBank/DDBJ whole genome shotgun (WGS) entry which is preliminary data.</text>
</comment>
<dbReference type="InterPro" id="IPR005025">
    <property type="entry name" value="FMN_Rdtase-like_dom"/>
</dbReference>
<reference evidence="2 3" key="2">
    <citation type="journal article" date="2021" name="Int. J. Syst. Evol. Microbiol.">
        <title>Roseibium litorale sp. nov., isolated from a tidal flat sediment and proposal for the reclassification of Labrenzia polysiphoniae as Roseibium polysiphoniae comb. nov.</title>
        <authorList>
            <person name="Liu Y."/>
            <person name="Pei T."/>
            <person name="Du J."/>
            <person name="Chao M."/>
            <person name="Deng M.R."/>
            <person name="Zhu H."/>
        </authorList>
    </citation>
    <scope>NUCLEOTIDE SEQUENCE [LARGE SCALE GENOMIC DNA]</scope>
    <source>
        <strain evidence="2 3">4C16A</strain>
    </source>
</reference>